<dbReference type="InterPro" id="IPR023149">
    <property type="entry name" value="Trans_acon_MeTrfase_C"/>
</dbReference>
<dbReference type="InterPro" id="IPR041698">
    <property type="entry name" value="Methyltransf_25"/>
</dbReference>
<dbReference type="SUPFAM" id="SSF53335">
    <property type="entry name" value="S-adenosyl-L-methionine-dependent methyltransferases"/>
    <property type="match status" value="1"/>
</dbReference>
<keyword evidence="8" id="KW-1185">Reference proteome</keyword>
<comment type="function">
    <text evidence="5">Catalyzes the S-adenosylmethionine monomethyl esterification of trans-aconitate.</text>
</comment>
<dbReference type="NCBIfam" id="NF002463">
    <property type="entry name" value="PRK01683.1"/>
    <property type="match status" value="1"/>
</dbReference>
<evidence type="ECO:0000256" key="4">
    <source>
        <dbReference type="ARBA" id="ARBA00022691"/>
    </source>
</evidence>
<dbReference type="GO" id="GO:0005737">
    <property type="term" value="C:cytoplasm"/>
    <property type="evidence" value="ECO:0007669"/>
    <property type="project" value="UniProtKB-SubCell"/>
</dbReference>
<dbReference type="GO" id="GO:0032259">
    <property type="term" value="P:methylation"/>
    <property type="evidence" value="ECO:0007669"/>
    <property type="project" value="UniProtKB-KW"/>
</dbReference>
<evidence type="ECO:0000256" key="1">
    <source>
        <dbReference type="ARBA" id="ARBA00022490"/>
    </source>
</evidence>
<dbReference type="CDD" id="cd02440">
    <property type="entry name" value="AdoMet_MTases"/>
    <property type="match status" value="1"/>
</dbReference>
<evidence type="ECO:0000313" key="7">
    <source>
        <dbReference type="EMBL" id="GEP09625.1"/>
    </source>
</evidence>
<dbReference type="AlphaFoldDB" id="A0A512JI39"/>
<feature type="domain" description="Methyltransferase" evidence="6">
    <location>
        <begin position="35"/>
        <end position="124"/>
    </location>
</feature>
<proteinExistence type="inferred from homology"/>
<comment type="catalytic activity">
    <reaction evidence="5">
        <text>trans-aconitate + S-adenosyl-L-methionine = (E)-3-(methoxycarbonyl)pent-2-enedioate + S-adenosyl-L-homocysteine</text>
        <dbReference type="Rhea" id="RHEA:14969"/>
        <dbReference type="ChEBI" id="CHEBI:15708"/>
        <dbReference type="ChEBI" id="CHEBI:57470"/>
        <dbReference type="ChEBI" id="CHEBI:57856"/>
        <dbReference type="ChEBI" id="CHEBI:59789"/>
        <dbReference type="EC" id="2.1.1.144"/>
    </reaction>
</comment>
<sequence length="257" mass="28458">MSDWNAAQYLRFAAERTRPAADLLARVPLDQGVSVCDLGCGPGNSTALLAARFPKARITGIDSAPDMLAQARSTLPRVDFVQADLRDYAPHHPPDLIFSNAVLQWLPDHETLVPRLARLLRPGGCLAFQVPNNLNEPSHALMRRVAADGPWSDLIGDAESMRERIPPAAAYYDWLREANCSVDAWETTYVHPLADAAAIVAWLQATGLRPFLAPLDHDMRAGFLAAYEAALEEAYPRRRDGRVLLRFPRLFVVARRG</sequence>
<evidence type="ECO:0000256" key="5">
    <source>
        <dbReference type="HAMAP-Rule" id="MF_00560"/>
    </source>
</evidence>
<evidence type="ECO:0000256" key="3">
    <source>
        <dbReference type="ARBA" id="ARBA00022679"/>
    </source>
</evidence>
<name>A0A512JI39_9HYPH</name>
<keyword evidence="4 5" id="KW-0949">S-adenosyl-L-methionine</keyword>
<dbReference type="Gene3D" id="1.10.150.290">
    <property type="entry name" value="S-adenosyl-L-methionine-dependent methyltransferases"/>
    <property type="match status" value="1"/>
</dbReference>
<dbReference type="InterPro" id="IPR029063">
    <property type="entry name" value="SAM-dependent_MTases_sf"/>
</dbReference>
<dbReference type="PANTHER" id="PTHR43861">
    <property type="entry name" value="TRANS-ACONITATE 2-METHYLTRANSFERASE-RELATED"/>
    <property type="match status" value="1"/>
</dbReference>
<dbReference type="OrthoDB" id="9795085at2"/>
<evidence type="ECO:0000256" key="2">
    <source>
        <dbReference type="ARBA" id="ARBA00022603"/>
    </source>
</evidence>
<keyword evidence="1 5" id="KW-0963">Cytoplasm</keyword>
<keyword evidence="3 5" id="KW-0808">Transferase</keyword>
<organism evidence="7 8">
    <name type="scientific">Methylobacterium gnaphalii</name>
    <dbReference type="NCBI Taxonomy" id="1010610"/>
    <lineage>
        <taxon>Bacteria</taxon>
        <taxon>Pseudomonadati</taxon>
        <taxon>Pseudomonadota</taxon>
        <taxon>Alphaproteobacteria</taxon>
        <taxon>Hyphomicrobiales</taxon>
        <taxon>Methylobacteriaceae</taxon>
        <taxon>Methylobacterium</taxon>
    </lineage>
</organism>
<comment type="subcellular location">
    <subcellularLocation>
        <location evidence="5">Cytoplasm</location>
    </subcellularLocation>
</comment>
<reference evidence="7 8" key="1">
    <citation type="submission" date="2019-07" db="EMBL/GenBank/DDBJ databases">
        <title>Whole genome shotgun sequence of Methylobacterium gnaphalii NBRC 107716.</title>
        <authorList>
            <person name="Hosoyama A."/>
            <person name="Uohara A."/>
            <person name="Ohji S."/>
            <person name="Ichikawa N."/>
        </authorList>
    </citation>
    <scope>NUCLEOTIDE SEQUENCE [LARGE SCALE GENOMIC DNA]</scope>
    <source>
        <strain evidence="7 8">NBRC 107716</strain>
    </source>
</reference>
<dbReference type="Pfam" id="PF13649">
    <property type="entry name" value="Methyltransf_25"/>
    <property type="match status" value="1"/>
</dbReference>
<comment type="caution">
    <text evidence="7">The sequence shown here is derived from an EMBL/GenBank/DDBJ whole genome shotgun (WGS) entry which is preliminary data.</text>
</comment>
<keyword evidence="2 5" id="KW-0489">Methyltransferase</keyword>
<protein>
    <recommendedName>
        <fullName evidence="5">Trans-aconitate 2-methyltransferase</fullName>
        <ecNumber evidence="5">2.1.1.144</ecNumber>
    </recommendedName>
</protein>
<dbReference type="PANTHER" id="PTHR43861:SF1">
    <property type="entry name" value="TRANS-ACONITATE 2-METHYLTRANSFERASE"/>
    <property type="match status" value="1"/>
</dbReference>
<dbReference type="InterPro" id="IPR023506">
    <property type="entry name" value="Trans-aconitate_MeTrfase"/>
</dbReference>
<evidence type="ECO:0000259" key="6">
    <source>
        <dbReference type="Pfam" id="PF13649"/>
    </source>
</evidence>
<dbReference type="Proteomes" id="UP000321750">
    <property type="component" value="Unassembled WGS sequence"/>
</dbReference>
<dbReference type="EC" id="2.1.1.144" evidence="5"/>
<dbReference type="EMBL" id="BJZV01000006">
    <property type="protein sequence ID" value="GEP09625.1"/>
    <property type="molecule type" value="Genomic_DNA"/>
</dbReference>
<comment type="similarity">
    <text evidence="5">Belongs to the methyltransferase superfamily. Tam family.</text>
</comment>
<gene>
    <name evidence="5 7" type="primary">tam</name>
    <name evidence="7" type="ORF">MGN01_14700</name>
</gene>
<evidence type="ECO:0000313" key="8">
    <source>
        <dbReference type="Proteomes" id="UP000321750"/>
    </source>
</evidence>
<dbReference type="Gene3D" id="3.40.50.150">
    <property type="entry name" value="Vaccinia Virus protein VP39"/>
    <property type="match status" value="1"/>
</dbReference>
<accession>A0A512JI39</accession>
<dbReference type="RefSeq" id="WP_147045926.1">
    <property type="nucleotide sequence ID" value="NZ_BJZV01000006.1"/>
</dbReference>
<dbReference type="HAMAP" id="MF_00560">
    <property type="entry name" value="Tran_acon_Me_trans"/>
    <property type="match status" value="1"/>
</dbReference>
<dbReference type="GO" id="GO:0030798">
    <property type="term" value="F:trans-aconitate 2-methyltransferase activity"/>
    <property type="evidence" value="ECO:0007669"/>
    <property type="project" value="UniProtKB-UniRule"/>
</dbReference>